<dbReference type="Proteomes" id="UP000267017">
    <property type="component" value="Unassembled WGS sequence"/>
</dbReference>
<dbReference type="RefSeq" id="WP_128635761.1">
    <property type="nucleotide sequence ID" value="NZ_RRCN01000002.1"/>
</dbReference>
<sequence>MYPRYDESTRHFVIEWYERKDKKATPIRHYFEQEPMKLQLHPKDPKKIVRAHFLGKMPRWIKAYCEQKEHRFKCEEVCIGDETGWILLGWYNFTSEFQPLVSPSLKGAILKLTEMVPEFFPELKQQLLDHSEVACRNLANYNNIFENIGVYYRPEELFGQEGCLVIDRCIFLQREKDESDDDLKARYEVEGRLDQVIRELTTPLPVPILDKNTNDTEDFEDASGMNPDSASKSAIGELSAVDDDDEPLGNLSSCDEEEGIIAKVSPEIEDEEVLGKLVPEEDVLGELKSIEDEKDDSNIGTLKTEVAIDNDHPKTDDEADLETTPASVGNTCTQSLVTTGMEEVAPADDSKKDESDLKLVILDYSDKRRGIIEGQMSIF</sequence>
<feature type="region of interest" description="Disordered" evidence="1">
    <location>
        <begin position="207"/>
        <end position="232"/>
    </location>
</feature>
<reference evidence="2 3" key="1">
    <citation type="submission" date="2018-11" db="EMBL/GenBank/DDBJ databases">
        <title>Genome sequencing of Paenibacillus sp. KCOM 3021 (= ChDC PVNT-B20).</title>
        <authorList>
            <person name="Kook J.-K."/>
            <person name="Park S.-N."/>
            <person name="Lim Y.K."/>
        </authorList>
    </citation>
    <scope>NUCLEOTIDE SEQUENCE [LARGE SCALE GENOMIC DNA]</scope>
    <source>
        <strain evidence="2 3">KCOM 3021</strain>
    </source>
</reference>
<evidence type="ECO:0000256" key="1">
    <source>
        <dbReference type="SAM" id="MobiDB-lite"/>
    </source>
</evidence>
<gene>
    <name evidence="2" type="ORF">EHV15_34315</name>
</gene>
<dbReference type="AlphaFoldDB" id="A0A3P3TAW0"/>
<protein>
    <submittedName>
        <fullName evidence="2">Uncharacterized protein</fullName>
    </submittedName>
</protein>
<accession>A0A3P3TAW0</accession>
<dbReference type="EMBL" id="RRCN01000002">
    <property type="protein sequence ID" value="RRJ54674.1"/>
    <property type="molecule type" value="Genomic_DNA"/>
</dbReference>
<evidence type="ECO:0000313" key="3">
    <source>
        <dbReference type="Proteomes" id="UP000267017"/>
    </source>
</evidence>
<name>A0A3P3TAW0_9BACL</name>
<keyword evidence="3" id="KW-1185">Reference proteome</keyword>
<organism evidence="2 3">
    <name type="scientific">Paenibacillus oralis</name>
    <dbReference type="NCBI Taxonomy" id="2490856"/>
    <lineage>
        <taxon>Bacteria</taxon>
        <taxon>Bacillati</taxon>
        <taxon>Bacillota</taxon>
        <taxon>Bacilli</taxon>
        <taxon>Bacillales</taxon>
        <taxon>Paenibacillaceae</taxon>
        <taxon>Paenibacillus</taxon>
    </lineage>
</organism>
<feature type="region of interest" description="Disordered" evidence="1">
    <location>
        <begin position="309"/>
        <end position="329"/>
    </location>
</feature>
<dbReference type="OrthoDB" id="2881670at2"/>
<evidence type="ECO:0000313" key="2">
    <source>
        <dbReference type="EMBL" id="RRJ54674.1"/>
    </source>
</evidence>
<comment type="caution">
    <text evidence="2">The sequence shown here is derived from an EMBL/GenBank/DDBJ whole genome shotgun (WGS) entry which is preliminary data.</text>
</comment>
<proteinExistence type="predicted"/>